<feature type="domain" description="DUF4159" evidence="3">
    <location>
        <begin position="691"/>
        <end position="906"/>
    </location>
</feature>
<sequence length="926" mass="98056">MSLLSLSFASPWLLLVLAGAPLLYLLLRVTPPPPQRVAFPPLKLILDLKKPDATPARTPLWLLLLRMALAAAVVLAMAGPMLTPPGVAALKKGPLLLLVDDGWTAASDWTLRMDGAESRLQAAIRDGRAAAVLAFSEPPAEGLTAQDAAGALSRLRALKPKAFLPARAPALGAIAAFLKAHPAAEIVWVTDGLDDADGASFAARLAALAPEAEILRDPRGVRVIASADNGVATLEAHLLRSAAPSKTSLPSAGRVRALDAKGASLGDADFDFGNGLATKASFDLPVQLRNEIARLEILGAHSAGAVLLLDAGSRRRRVGLVAGEMGEQPLLSSLHYLRDALSPFADLREAKPGAADPIGQLLDEGVDVLILADVNAAAPAVRKRLDAFLASGGTLLRFAGPHLAAARGDDLFPTRLRRSGRTLGGAMSWERPKPLAPFDQSSPFFGLSPPHEVTVSRQVLAEPEEGLPAKTWARLADGTPLVTAERRGPGTLVLFHVTADPSWSNLPMSGLFVDMLKRIVDRAGYVARTSGPGAETQAFLAPLKILDGFGVAGAPPASVKPLPAKGVSIPSADHPAGLYGPAAAPRALNAFNRNMKLTPLDFSGLKLRLVDLSGPRPVDLRPPLLILAFVLALADALAMIWLGGRWRRQVGPAKAGPAIAGLALLLALAPPPAKAEVHSPRDIQAALTTSLAYVVTGDPRVDRISRQGLYSLSQTLAERTSFVPGQPQAIDPAHDELAFYPLLYWPVAPDRPQPTPEVARRIEAYMKQGGLVLFDTRDAGMQVPGGPPTPAHVWLQNFLKNIDLPPLEPAPANHVVYRTFYILDNFAGRTENGPTYIEALPPEREKENRPALASDGVSPIIVASNDLAAAWAGDPAGEGLYPLTPGGARQREMALRGGVNIVMYTLTGNYKADQVHVRELLERLSR</sequence>
<dbReference type="CDD" id="cd03143">
    <property type="entry name" value="A4_beta-galactosidase_middle_domain"/>
    <property type="match status" value="2"/>
</dbReference>
<evidence type="ECO:0000313" key="4">
    <source>
        <dbReference type="EMBL" id="MCI4682635.1"/>
    </source>
</evidence>
<organism evidence="4 5">
    <name type="scientific">Candidatus Rhodoblastus alkanivorans</name>
    <dbReference type="NCBI Taxonomy" id="2954117"/>
    <lineage>
        <taxon>Bacteria</taxon>
        <taxon>Pseudomonadati</taxon>
        <taxon>Pseudomonadota</taxon>
        <taxon>Alphaproteobacteria</taxon>
        <taxon>Hyphomicrobiales</taxon>
        <taxon>Rhodoblastaceae</taxon>
        <taxon>Rhodoblastus</taxon>
    </lineage>
</organism>
<dbReference type="SUPFAM" id="SSF52317">
    <property type="entry name" value="Class I glutamine amidotransferase-like"/>
    <property type="match status" value="1"/>
</dbReference>
<dbReference type="InterPro" id="IPR011933">
    <property type="entry name" value="Double_TM_dom"/>
</dbReference>
<evidence type="ECO:0000259" key="2">
    <source>
        <dbReference type="Pfam" id="PF07584"/>
    </source>
</evidence>
<reference evidence="4" key="1">
    <citation type="journal article" date="2022" name="ISME J.">
        <title>Identification of active gaseous-alkane degraders at natural gas seeps.</title>
        <authorList>
            <person name="Farhan Ul Haque M."/>
            <person name="Hernandez M."/>
            <person name="Crombie A.T."/>
            <person name="Murrell J.C."/>
        </authorList>
    </citation>
    <scope>NUCLEOTIDE SEQUENCE</scope>
    <source>
        <strain evidence="4">PC2</strain>
    </source>
</reference>
<feature type="transmembrane region" description="Helical" evidence="1">
    <location>
        <begin position="60"/>
        <end position="82"/>
    </location>
</feature>
<accession>A0ABS9Z5I6</accession>
<protein>
    <submittedName>
        <fullName evidence="4">DUF4159 domain-containing protein</fullName>
    </submittedName>
</protein>
<dbReference type="Proteomes" id="UP001139104">
    <property type="component" value="Unassembled WGS sequence"/>
</dbReference>
<dbReference type="Gene3D" id="3.40.50.880">
    <property type="match status" value="1"/>
</dbReference>
<evidence type="ECO:0000256" key="1">
    <source>
        <dbReference type="SAM" id="Phobius"/>
    </source>
</evidence>
<dbReference type="InterPro" id="IPR025297">
    <property type="entry name" value="DUF4159"/>
</dbReference>
<keyword evidence="5" id="KW-1185">Reference proteome</keyword>
<dbReference type="InterPro" id="IPR024163">
    <property type="entry name" value="Aerotolerance_reg_N"/>
</dbReference>
<keyword evidence="1" id="KW-0472">Membrane</keyword>
<dbReference type="Pfam" id="PF07584">
    <property type="entry name" value="BatA"/>
    <property type="match status" value="1"/>
</dbReference>
<evidence type="ECO:0000313" key="5">
    <source>
        <dbReference type="Proteomes" id="UP001139104"/>
    </source>
</evidence>
<dbReference type="Gene3D" id="3.40.50.12140">
    <property type="entry name" value="Domain of unknown function DUF4159"/>
    <property type="match status" value="1"/>
</dbReference>
<dbReference type="InterPro" id="IPR029062">
    <property type="entry name" value="Class_I_gatase-like"/>
</dbReference>
<comment type="caution">
    <text evidence="4">The sequence shown here is derived from an EMBL/GenBank/DDBJ whole genome shotgun (WGS) entry which is preliminary data.</text>
</comment>
<keyword evidence="1" id="KW-0812">Transmembrane</keyword>
<keyword evidence="1" id="KW-1133">Transmembrane helix</keyword>
<dbReference type="Pfam" id="PF13709">
    <property type="entry name" value="DUF4159"/>
    <property type="match status" value="1"/>
</dbReference>
<gene>
    <name evidence="4" type="ORF">K2U94_07635</name>
</gene>
<proteinExistence type="predicted"/>
<dbReference type="NCBIfam" id="TIGR02226">
    <property type="entry name" value="two_anch"/>
    <property type="match status" value="1"/>
</dbReference>
<evidence type="ECO:0000259" key="3">
    <source>
        <dbReference type="Pfam" id="PF13709"/>
    </source>
</evidence>
<dbReference type="EMBL" id="JAIVFP010000001">
    <property type="protein sequence ID" value="MCI4682635.1"/>
    <property type="molecule type" value="Genomic_DNA"/>
</dbReference>
<name>A0ABS9Z5I6_9HYPH</name>
<dbReference type="PANTHER" id="PTHR37464:SF1">
    <property type="entry name" value="BLL2463 PROTEIN"/>
    <property type="match status" value="1"/>
</dbReference>
<dbReference type="PANTHER" id="PTHR37464">
    <property type="entry name" value="BLL2463 PROTEIN"/>
    <property type="match status" value="1"/>
</dbReference>
<feature type="domain" description="Aerotolerance regulator N-terminal" evidence="2">
    <location>
        <begin position="6"/>
        <end position="80"/>
    </location>
</feature>
<dbReference type="RefSeq" id="WP_243066633.1">
    <property type="nucleotide sequence ID" value="NZ_JAIVFK010000004.1"/>
</dbReference>
<feature type="transmembrane region" description="Helical" evidence="1">
    <location>
        <begin position="6"/>
        <end position="27"/>
    </location>
</feature>